<dbReference type="KEGG" id="csy:CENSYa_0974"/>
<dbReference type="STRING" id="414004.CENSYa_0974"/>
<dbReference type="EMBL" id="DP000238">
    <property type="protein sequence ID" value="ABK77606.1"/>
    <property type="molecule type" value="Genomic_DNA"/>
</dbReference>
<dbReference type="Proteomes" id="UP000000758">
    <property type="component" value="Chromosome"/>
</dbReference>
<dbReference type="HOGENOM" id="CLU_2504806_0_0_2"/>
<protein>
    <submittedName>
        <fullName evidence="2">Uncharacterized protein</fullName>
    </submittedName>
</protein>
<feature type="region of interest" description="Disordered" evidence="1">
    <location>
        <begin position="63"/>
        <end position="85"/>
    </location>
</feature>
<keyword evidence="3" id="KW-1185">Reference proteome</keyword>
<reference evidence="2 3" key="1">
    <citation type="journal article" date="2006" name="Proc. Natl. Acad. Sci. U.S.A.">
        <title>Genomic analysis of the uncultivated marine crenarchaeote Cenarchaeum symbiosum.</title>
        <authorList>
            <person name="Hallam S.J."/>
            <person name="Konstantinidis K.T."/>
            <person name="Putnam N."/>
            <person name="Schleper C."/>
            <person name="Watanabe Y."/>
            <person name="Sugahara J."/>
            <person name="Preston C."/>
            <person name="de la Torre J."/>
            <person name="Richardson P.M."/>
            <person name="DeLong E.F."/>
        </authorList>
    </citation>
    <scope>NUCLEOTIDE SEQUENCE [LARGE SCALE GENOMIC DNA]</scope>
    <source>
        <strain evidence="3">A</strain>
    </source>
</reference>
<dbReference type="AlphaFoldDB" id="A0RW89"/>
<sequence>MCFLAPHPEGRCCHPSTGMDSFGIKNFTYVALTLWGHDPCSVTSAGGFTALLSSGVFMSEKSRSHIHRPRAGRMMASDPNISNVI</sequence>
<proteinExistence type="predicted"/>
<evidence type="ECO:0000313" key="3">
    <source>
        <dbReference type="Proteomes" id="UP000000758"/>
    </source>
</evidence>
<gene>
    <name evidence="2" type="ordered locus">CENSYa_0974</name>
</gene>
<accession>A0RW89</accession>
<name>A0RW89_CENSY</name>
<evidence type="ECO:0000256" key="1">
    <source>
        <dbReference type="SAM" id="MobiDB-lite"/>
    </source>
</evidence>
<evidence type="ECO:0000313" key="2">
    <source>
        <dbReference type="EMBL" id="ABK77606.1"/>
    </source>
</evidence>
<dbReference type="EnsemblBacteria" id="ABK77606">
    <property type="protein sequence ID" value="ABK77606"/>
    <property type="gene ID" value="CENSYa_0974"/>
</dbReference>
<organism evidence="2 3">
    <name type="scientific">Cenarchaeum symbiosum (strain A)</name>
    <dbReference type="NCBI Taxonomy" id="414004"/>
    <lineage>
        <taxon>Archaea</taxon>
        <taxon>Nitrososphaerota</taxon>
        <taxon>Candidatus Cenarchaeales</taxon>
        <taxon>Candidatus Cenarchaeaceae</taxon>
        <taxon>Candidatus Cenarchaeum</taxon>
    </lineage>
</organism>